<comment type="subunit">
    <text evidence="7">Homohexamer.</text>
</comment>
<evidence type="ECO:0000256" key="3">
    <source>
        <dbReference type="ARBA" id="ARBA00022723"/>
    </source>
</evidence>
<dbReference type="GO" id="GO:0004427">
    <property type="term" value="F:inorganic diphosphate phosphatase activity"/>
    <property type="evidence" value="ECO:0007669"/>
    <property type="project" value="UniProtKB-UniRule"/>
</dbReference>
<feature type="binding site" evidence="7">
    <location>
        <position position="84"/>
    </location>
    <ligand>
        <name>Mg(2+)</name>
        <dbReference type="ChEBI" id="CHEBI:18420"/>
        <label>3</label>
    </ligand>
</feature>
<keyword evidence="5 7" id="KW-0460">Magnesium</keyword>
<dbReference type="CDD" id="cd00412">
    <property type="entry name" value="pyrophosphatase"/>
    <property type="match status" value="1"/>
</dbReference>
<dbReference type="SUPFAM" id="SSF50324">
    <property type="entry name" value="Inorganic pyrophosphatase"/>
    <property type="match status" value="1"/>
</dbReference>
<comment type="caution">
    <text evidence="9">The sequence shown here is derived from an EMBL/GenBank/DDBJ whole genome shotgun (WGS) entry which is preliminary data.</text>
</comment>
<evidence type="ECO:0000256" key="7">
    <source>
        <dbReference type="HAMAP-Rule" id="MF_00209"/>
    </source>
</evidence>
<protein>
    <recommendedName>
        <fullName evidence="7">Inorganic pyrophosphatase</fullName>
        <ecNumber evidence="7">3.6.1.1</ecNumber>
    </recommendedName>
    <alternativeName>
        <fullName evidence="7">Pyrophosphate phospho-hydrolase</fullName>
        <shortName evidence="7">PPase</shortName>
    </alternativeName>
</protein>
<dbReference type="InterPro" id="IPR008162">
    <property type="entry name" value="Pyrophosphatase"/>
</dbReference>
<feature type="region of interest" description="Disordered" evidence="8">
    <location>
        <begin position="156"/>
        <end position="192"/>
    </location>
</feature>
<dbReference type="EC" id="3.6.1.1" evidence="7"/>
<comment type="similarity">
    <text evidence="7">Belongs to the PPase family.</text>
</comment>
<feature type="active site" description="Proton acceptor" evidence="7">
    <location>
        <position position="89"/>
    </location>
</feature>
<dbReference type="InterPro" id="IPR036649">
    <property type="entry name" value="Pyrophosphatase_sf"/>
</dbReference>
<evidence type="ECO:0000256" key="6">
    <source>
        <dbReference type="ARBA" id="ARBA00047820"/>
    </source>
</evidence>
<feature type="binding site" evidence="7">
    <location>
        <position position="126"/>
    </location>
    <ligand>
        <name>substrate</name>
    </ligand>
</feature>
<dbReference type="Proteomes" id="UP000321234">
    <property type="component" value="Unassembled WGS sequence"/>
</dbReference>
<organism evidence="9 10">
    <name type="scientific">Quadrisphaera setariae</name>
    <dbReference type="NCBI Taxonomy" id="2593304"/>
    <lineage>
        <taxon>Bacteria</taxon>
        <taxon>Bacillati</taxon>
        <taxon>Actinomycetota</taxon>
        <taxon>Actinomycetes</taxon>
        <taxon>Kineosporiales</taxon>
        <taxon>Kineosporiaceae</taxon>
        <taxon>Quadrisphaera</taxon>
    </lineage>
</organism>
<proteinExistence type="inferred from homology"/>
<evidence type="ECO:0000256" key="2">
    <source>
        <dbReference type="ARBA" id="ARBA00022490"/>
    </source>
</evidence>
<evidence type="ECO:0000313" key="10">
    <source>
        <dbReference type="Proteomes" id="UP000321234"/>
    </source>
</evidence>
<dbReference type="PANTHER" id="PTHR10286">
    <property type="entry name" value="INORGANIC PYROPHOSPHATASE"/>
    <property type="match status" value="1"/>
</dbReference>
<name>A0A5C8Z4Z4_9ACTN</name>
<dbReference type="FunFam" id="3.90.80.10:FF:000003">
    <property type="entry name" value="Inorganic pyrophosphatase"/>
    <property type="match status" value="1"/>
</dbReference>
<accession>A0A5C8Z4Z4</accession>
<keyword evidence="10" id="KW-1185">Reference proteome</keyword>
<dbReference type="OrthoDB" id="5187599at2"/>
<feature type="binding site" evidence="7">
    <location>
        <position position="16"/>
    </location>
    <ligand>
        <name>substrate</name>
    </ligand>
</feature>
<keyword evidence="4 7" id="KW-0378">Hydrolase</keyword>
<evidence type="ECO:0000256" key="5">
    <source>
        <dbReference type="ARBA" id="ARBA00022842"/>
    </source>
</evidence>
<feature type="binding site" evidence="7">
    <location>
        <position position="30"/>
    </location>
    <ligand>
        <name>substrate</name>
    </ligand>
</feature>
<evidence type="ECO:0000256" key="8">
    <source>
        <dbReference type="SAM" id="MobiDB-lite"/>
    </source>
</evidence>
<feature type="binding site" evidence="7">
    <location>
        <position position="57"/>
    </location>
    <ligand>
        <name>Mg(2+)</name>
        <dbReference type="ChEBI" id="CHEBI:18420"/>
        <label>2</label>
    </ligand>
</feature>
<dbReference type="Pfam" id="PF00719">
    <property type="entry name" value="Pyrophosphatase"/>
    <property type="match status" value="1"/>
</dbReference>
<comment type="subcellular location">
    <subcellularLocation>
        <location evidence="7">Cytoplasm</location>
    </subcellularLocation>
</comment>
<gene>
    <name evidence="7" type="primary">ppa</name>
    <name evidence="9" type="ORF">FMM08_20420</name>
</gene>
<comment type="catalytic activity">
    <reaction evidence="6 7">
        <text>diphosphate + H2O = 2 phosphate + H(+)</text>
        <dbReference type="Rhea" id="RHEA:24576"/>
        <dbReference type="ChEBI" id="CHEBI:15377"/>
        <dbReference type="ChEBI" id="CHEBI:15378"/>
        <dbReference type="ChEBI" id="CHEBI:33019"/>
        <dbReference type="ChEBI" id="CHEBI:43474"/>
        <dbReference type="EC" id="3.6.1.1"/>
    </reaction>
</comment>
<evidence type="ECO:0000256" key="1">
    <source>
        <dbReference type="ARBA" id="ARBA00001946"/>
    </source>
</evidence>
<dbReference type="GO" id="GO:0005737">
    <property type="term" value="C:cytoplasm"/>
    <property type="evidence" value="ECO:0007669"/>
    <property type="project" value="UniProtKB-SubCell"/>
</dbReference>
<feature type="binding site" evidence="7">
    <location>
        <position position="8"/>
    </location>
    <ligand>
        <name>Mg(2+)</name>
        <dbReference type="ChEBI" id="CHEBI:18420"/>
        <label>2</label>
    </ligand>
</feature>
<dbReference type="HAMAP" id="MF_00209">
    <property type="entry name" value="Inorganic_PPase"/>
    <property type="match status" value="1"/>
</dbReference>
<dbReference type="AlphaFoldDB" id="A0A5C8Z4Z4"/>
<dbReference type="Gene3D" id="3.90.80.10">
    <property type="entry name" value="Inorganic pyrophosphatase"/>
    <property type="match status" value="1"/>
</dbReference>
<comment type="cofactor">
    <cofactor evidence="1 7">
        <name>Mg(2+)</name>
        <dbReference type="ChEBI" id="CHEBI:18420"/>
    </cofactor>
</comment>
<dbReference type="EMBL" id="VKAC01000015">
    <property type="protein sequence ID" value="TXR52349.1"/>
    <property type="molecule type" value="Genomic_DNA"/>
</dbReference>
<feature type="binding site" evidence="7">
    <location>
        <position position="42"/>
    </location>
    <ligand>
        <name>substrate</name>
    </ligand>
</feature>
<keyword evidence="2 7" id="KW-0963">Cytoplasm</keyword>
<comment type="function">
    <text evidence="7">Catalyzes the hydrolysis of inorganic pyrophosphate (PPi) forming two phosphate ions.</text>
</comment>
<reference evidence="9 10" key="1">
    <citation type="submission" date="2019-07" db="EMBL/GenBank/DDBJ databases">
        <title>Quadrisphaera sp. strain DD2A genome sequencing and assembly.</title>
        <authorList>
            <person name="Kim I."/>
        </authorList>
    </citation>
    <scope>NUCLEOTIDE SEQUENCE [LARGE SCALE GENOMIC DNA]</scope>
    <source>
        <strain evidence="9 10">DD2A</strain>
    </source>
</reference>
<evidence type="ECO:0000256" key="4">
    <source>
        <dbReference type="ARBA" id="ARBA00022801"/>
    </source>
</evidence>
<dbReference type="GO" id="GO:0006796">
    <property type="term" value="P:phosphate-containing compound metabolic process"/>
    <property type="evidence" value="ECO:0007669"/>
    <property type="project" value="InterPro"/>
</dbReference>
<feature type="binding site" evidence="7">
    <location>
        <position position="89"/>
    </location>
    <ligand>
        <name>Mg(2+)</name>
        <dbReference type="ChEBI" id="CHEBI:18420"/>
        <label>1</label>
    </ligand>
</feature>
<sequence>MEFDVTIEIPRGSRNKYEVDHTTGRIKLDRMLFTATRYPADYGFIEGTLGEDGDPLDALVLLEEPTFPGCVVRCRAIGMFHMRDEAGGDDKVMCIPAGDPRMDHLQDLQDIGEFHRLEIQHFFETYKDLEPGKSVEGAHWVGRAEAEAEIQNSVERLAEHDGHLTSGSDAGQRPDVRAQVGHGPAADAPQQG</sequence>
<dbReference type="PROSITE" id="PS00387">
    <property type="entry name" value="PPASE"/>
    <property type="match status" value="1"/>
</dbReference>
<keyword evidence="3 7" id="KW-0479">Metal-binding</keyword>
<feature type="binding site" evidence="7">
    <location>
        <position position="52"/>
    </location>
    <ligand>
        <name>Mg(2+)</name>
        <dbReference type="ChEBI" id="CHEBI:18420"/>
        <label>1</label>
    </ligand>
</feature>
<feature type="binding site" evidence="7">
    <location>
        <position position="57"/>
    </location>
    <ligand>
        <name>Mg(2+)</name>
        <dbReference type="ChEBI" id="CHEBI:18420"/>
        <label>1</label>
    </ligand>
</feature>
<dbReference type="GO" id="GO:0000287">
    <property type="term" value="F:magnesium ion binding"/>
    <property type="evidence" value="ECO:0007669"/>
    <property type="project" value="UniProtKB-UniRule"/>
</dbReference>
<feature type="binding site" evidence="7">
    <location>
        <position position="89"/>
    </location>
    <ligand>
        <name>Mg(2+)</name>
        <dbReference type="ChEBI" id="CHEBI:18420"/>
        <label>3</label>
    </ligand>
</feature>
<evidence type="ECO:0000313" key="9">
    <source>
        <dbReference type="EMBL" id="TXR52349.1"/>
    </source>
</evidence>